<evidence type="ECO:0000313" key="1">
    <source>
        <dbReference type="EMBL" id="VDL39397.1"/>
    </source>
</evidence>
<accession>A0A0R3SG09</accession>
<dbReference type="Proteomes" id="UP000274504">
    <property type="component" value="Unassembled WGS sequence"/>
</dbReference>
<protein>
    <submittedName>
        <fullName evidence="1 3">Uncharacterized protein</fullName>
    </submittedName>
</protein>
<dbReference type="AlphaFoldDB" id="A0A0R3SG09"/>
<proteinExistence type="predicted"/>
<reference evidence="1 2" key="2">
    <citation type="submission" date="2018-11" db="EMBL/GenBank/DDBJ databases">
        <authorList>
            <consortium name="Pathogen Informatics"/>
        </authorList>
    </citation>
    <scope>NUCLEOTIDE SEQUENCE [LARGE SCALE GENOMIC DNA]</scope>
</reference>
<organism evidence="3">
    <name type="scientific">Hymenolepis diminuta</name>
    <name type="common">Rat tapeworm</name>
    <dbReference type="NCBI Taxonomy" id="6216"/>
    <lineage>
        <taxon>Eukaryota</taxon>
        <taxon>Metazoa</taxon>
        <taxon>Spiralia</taxon>
        <taxon>Lophotrochozoa</taxon>
        <taxon>Platyhelminthes</taxon>
        <taxon>Cestoda</taxon>
        <taxon>Eucestoda</taxon>
        <taxon>Cyclophyllidea</taxon>
        <taxon>Hymenolepididae</taxon>
        <taxon>Hymenolepis</taxon>
    </lineage>
</organism>
<sequence length="68" mass="7566">MTLFPHFDVRVFSPRARLSAVNPVSVLPTQMVFPPPFFLLLHPLLSSPYGVATTTEKTSKCLDFAICD</sequence>
<gene>
    <name evidence="1" type="ORF">HDID_LOCUS3809</name>
</gene>
<evidence type="ECO:0000313" key="3">
    <source>
        <dbReference type="WBParaSite" id="HDID_0000381101-mRNA-1"/>
    </source>
</evidence>
<dbReference type="WBParaSite" id="HDID_0000381101-mRNA-1">
    <property type="protein sequence ID" value="HDID_0000381101-mRNA-1"/>
    <property type="gene ID" value="HDID_0000381101"/>
</dbReference>
<name>A0A0R3SG09_HYMDI</name>
<evidence type="ECO:0000313" key="2">
    <source>
        <dbReference type="Proteomes" id="UP000274504"/>
    </source>
</evidence>
<dbReference type="EMBL" id="UYSG01001259">
    <property type="protein sequence ID" value="VDL39397.1"/>
    <property type="molecule type" value="Genomic_DNA"/>
</dbReference>
<reference evidence="3" key="1">
    <citation type="submission" date="2017-02" db="UniProtKB">
        <authorList>
            <consortium name="WormBaseParasite"/>
        </authorList>
    </citation>
    <scope>IDENTIFICATION</scope>
</reference>